<dbReference type="CDD" id="cd23129">
    <property type="entry name" value="RING-HC_XBAT35-like"/>
    <property type="match status" value="1"/>
</dbReference>
<feature type="repeat" description="ANK" evidence="3">
    <location>
        <begin position="75"/>
        <end position="107"/>
    </location>
</feature>
<dbReference type="Gene3D" id="3.30.40.10">
    <property type="entry name" value="Zinc/RING finger domain, C3HC4 (zinc finger)"/>
    <property type="match status" value="1"/>
</dbReference>
<dbReference type="Pfam" id="PF12796">
    <property type="entry name" value="Ank_2"/>
    <property type="match status" value="2"/>
</dbReference>
<organism evidence="7">
    <name type="scientific">Rhizophora mucronata</name>
    <name type="common">Asiatic mangrove</name>
    <dbReference type="NCBI Taxonomy" id="61149"/>
    <lineage>
        <taxon>Eukaryota</taxon>
        <taxon>Viridiplantae</taxon>
        <taxon>Streptophyta</taxon>
        <taxon>Embryophyta</taxon>
        <taxon>Tracheophyta</taxon>
        <taxon>Spermatophyta</taxon>
        <taxon>Magnoliopsida</taxon>
        <taxon>eudicotyledons</taxon>
        <taxon>Gunneridae</taxon>
        <taxon>Pentapetalae</taxon>
        <taxon>rosids</taxon>
        <taxon>fabids</taxon>
        <taxon>Malpighiales</taxon>
        <taxon>Rhizophoraceae</taxon>
        <taxon>Rhizophora</taxon>
    </lineage>
</organism>
<dbReference type="PROSITE" id="PS50088">
    <property type="entry name" value="ANK_REPEAT"/>
    <property type="match status" value="2"/>
</dbReference>
<keyword evidence="4" id="KW-0479">Metal-binding</keyword>
<dbReference type="PROSITE" id="PS50297">
    <property type="entry name" value="ANK_REP_REGION"/>
    <property type="match status" value="2"/>
</dbReference>
<dbReference type="SMART" id="SM00248">
    <property type="entry name" value="ANK"/>
    <property type="match status" value="2"/>
</dbReference>
<dbReference type="InterPro" id="IPR050889">
    <property type="entry name" value="Dendritic_Spine_Reg/Scaffold"/>
</dbReference>
<keyword evidence="4" id="KW-0862">Zinc</keyword>
<dbReference type="EMBL" id="GGEC01032067">
    <property type="protein sequence ID" value="MBX12551.1"/>
    <property type="molecule type" value="Transcribed_RNA"/>
</dbReference>
<evidence type="ECO:0000256" key="2">
    <source>
        <dbReference type="ARBA" id="ARBA00023043"/>
    </source>
</evidence>
<evidence type="ECO:0000256" key="5">
    <source>
        <dbReference type="SAM" id="MobiDB-lite"/>
    </source>
</evidence>
<feature type="compositionally biased region" description="Polar residues" evidence="5">
    <location>
        <begin position="355"/>
        <end position="379"/>
    </location>
</feature>
<feature type="repeat" description="ANK" evidence="3">
    <location>
        <begin position="39"/>
        <end position="72"/>
    </location>
</feature>
<evidence type="ECO:0000313" key="7">
    <source>
        <dbReference type="EMBL" id="MBX12551.1"/>
    </source>
</evidence>
<dbReference type="PANTHER" id="PTHR24166:SF45">
    <property type="entry name" value="E3 UBIQUITIN-PROTEIN LIGASE XBAT35"/>
    <property type="match status" value="1"/>
</dbReference>
<dbReference type="PROSITE" id="PS50089">
    <property type="entry name" value="ZF_RING_2"/>
    <property type="match status" value="1"/>
</dbReference>
<evidence type="ECO:0000256" key="1">
    <source>
        <dbReference type="ARBA" id="ARBA00022737"/>
    </source>
</evidence>
<dbReference type="Gene3D" id="1.25.40.20">
    <property type="entry name" value="Ankyrin repeat-containing domain"/>
    <property type="match status" value="1"/>
</dbReference>
<dbReference type="InterPro" id="IPR002110">
    <property type="entry name" value="Ankyrin_rpt"/>
</dbReference>
<feature type="domain" description="RING-type" evidence="6">
    <location>
        <begin position="436"/>
        <end position="475"/>
    </location>
</feature>
<dbReference type="AlphaFoldDB" id="A0A2P2L3J6"/>
<keyword evidence="2 3" id="KW-0040">ANK repeat</keyword>
<dbReference type="SMART" id="SM00184">
    <property type="entry name" value="RING"/>
    <property type="match status" value="1"/>
</dbReference>
<protein>
    <recommendedName>
        <fullName evidence="6">RING-type domain-containing protein</fullName>
    </recommendedName>
</protein>
<evidence type="ECO:0000256" key="4">
    <source>
        <dbReference type="PROSITE-ProRule" id="PRU00175"/>
    </source>
</evidence>
<evidence type="ECO:0000259" key="6">
    <source>
        <dbReference type="PROSITE" id="PS50089"/>
    </source>
</evidence>
<dbReference type="InterPro" id="IPR013083">
    <property type="entry name" value="Znf_RING/FYVE/PHD"/>
</dbReference>
<dbReference type="PANTHER" id="PTHR24166">
    <property type="entry name" value="ROLLING PEBBLES, ISOFORM B"/>
    <property type="match status" value="1"/>
</dbReference>
<dbReference type="SUPFAM" id="SSF57850">
    <property type="entry name" value="RING/U-box"/>
    <property type="match status" value="1"/>
</dbReference>
<proteinExistence type="predicted"/>
<sequence length="487" mass="52603">MGQQQSKDELLYQQVNYGNTEGIKSLCREGAGLEWVDREGKTPLILACLNPDLQNVAKTLIELGANVNAYRPGRNGGTPLHHAAKRGLENTVKLLLSHGANPLVVNDDCQTPLEVARAKGYGNVVRAIESHICLFSGWLREFYGPGFLEVLAPQLLSRKVWVVVLPTGSRNSTKPFKLELAIYSGLQDAHPSTVVALWKANLVDLKFHQFDPSVTIADNPPISRGRRQRRARCRHQAVRQRRIKLAPANEGDKQQLQWFCDACKGISQATRPPAFLHNSQTSTVQATAPPAAEDLELAMAINASIQSAAVETPIVERNHGNQAILSTSGNNSVSSASQIALGMSVPKRATPSDEAGTSSNSVQQPQAKNGDIPSTQTGNVDPERLPSAPPAIHEIIEEGAVLYPTIDLSPINISSPVENFQAITDEKKEDGGSSSCVICLDAPIEGACIPCGHMAGCMSCLNEIKAKKWGCPVCRAKIEQVIRLYAV</sequence>
<dbReference type="InterPro" id="IPR001841">
    <property type="entry name" value="Znf_RING"/>
</dbReference>
<dbReference type="SUPFAM" id="SSF48403">
    <property type="entry name" value="Ankyrin repeat"/>
    <property type="match status" value="1"/>
</dbReference>
<accession>A0A2P2L3J6</accession>
<evidence type="ECO:0000256" key="3">
    <source>
        <dbReference type="PROSITE-ProRule" id="PRU00023"/>
    </source>
</evidence>
<name>A0A2P2L3J6_RHIMU</name>
<dbReference type="Pfam" id="PF13920">
    <property type="entry name" value="zf-C3HC4_3"/>
    <property type="match status" value="1"/>
</dbReference>
<dbReference type="InterPro" id="IPR036770">
    <property type="entry name" value="Ankyrin_rpt-contain_sf"/>
</dbReference>
<keyword evidence="1" id="KW-0677">Repeat</keyword>
<keyword evidence="4" id="KW-0863">Zinc-finger</keyword>
<dbReference type="GO" id="GO:0008270">
    <property type="term" value="F:zinc ion binding"/>
    <property type="evidence" value="ECO:0007669"/>
    <property type="project" value="UniProtKB-KW"/>
</dbReference>
<feature type="region of interest" description="Disordered" evidence="5">
    <location>
        <begin position="347"/>
        <end position="387"/>
    </location>
</feature>
<reference evidence="7" key="1">
    <citation type="submission" date="2018-02" db="EMBL/GenBank/DDBJ databases">
        <title>Rhizophora mucronata_Transcriptome.</title>
        <authorList>
            <person name="Meera S.P."/>
            <person name="Sreeshan A."/>
            <person name="Augustine A."/>
        </authorList>
    </citation>
    <scope>NUCLEOTIDE SEQUENCE</scope>
    <source>
        <tissue evidence="7">Leaf</tissue>
    </source>
</reference>